<organism evidence="2 3">
    <name type="scientific">Durusdinium trenchii</name>
    <dbReference type="NCBI Taxonomy" id="1381693"/>
    <lineage>
        <taxon>Eukaryota</taxon>
        <taxon>Sar</taxon>
        <taxon>Alveolata</taxon>
        <taxon>Dinophyceae</taxon>
        <taxon>Suessiales</taxon>
        <taxon>Symbiodiniaceae</taxon>
        <taxon>Durusdinium</taxon>
    </lineage>
</organism>
<accession>A0ABP0HP33</accession>
<dbReference type="Proteomes" id="UP001642484">
    <property type="component" value="Unassembled WGS sequence"/>
</dbReference>
<comment type="caution">
    <text evidence="2">The sequence shown here is derived from an EMBL/GenBank/DDBJ whole genome shotgun (WGS) entry which is preliminary data.</text>
</comment>
<name>A0ABP0HP33_9DINO</name>
<dbReference type="EMBL" id="CAXAMN010000780">
    <property type="protein sequence ID" value="CAK8990650.1"/>
    <property type="molecule type" value="Genomic_DNA"/>
</dbReference>
<feature type="region of interest" description="Disordered" evidence="1">
    <location>
        <begin position="392"/>
        <end position="413"/>
    </location>
</feature>
<proteinExistence type="predicted"/>
<protein>
    <recommendedName>
        <fullName evidence="4">START domain-containing protein</fullName>
    </recommendedName>
</protein>
<keyword evidence="3" id="KW-1185">Reference proteome</keyword>
<sequence>MGLTTSCCAKGEEVLVDDVQKVEAFGDGTAEESPTGLSGTETAPVEDSKSLPRLPSAASASDAISIKTDGDRYTARQLLLMGRYIEAEELLKETGEDEDGVQGFLEKVMPSMREIAVRARLPTEKEGYTKLEIPEHNMVVYVRRAETIDVCFSTDLPATWEKMLAMNWEADLSSQWLPFSPEVVTTYSQRASQLMLYVHAKIPALPGSREAYIHRHVVDCFTPNSILDGRQGLLIVEKSPDNWKTGGVFMDEFHVKPPPSSRWVTRDEQLESFTFYEYVNPTTIRCFIRYKLNFNISPWLFPNVALFALAKFTGKRWHAGLMNALEKFEDFGYQKRVDERKFPIYDAVLERALKRSRMDLLGEDGPTSPQAVSEKTSLKAAGKAVLAVGALSSAKRKPGTEEEEKGANWASAS</sequence>
<evidence type="ECO:0008006" key="4">
    <source>
        <dbReference type="Google" id="ProtNLM"/>
    </source>
</evidence>
<gene>
    <name evidence="2" type="ORF">CCMP2556_LOCUS2131</name>
</gene>
<evidence type="ECO:0000256" key="1">
    <source>
        <dbReference type="SAM" id="MobiDB-lite"/>
    </source>
</evidence>
<evidence type="ECO:0000313" key="2">
    <source>
        <dbReference type="EMBL" id="CAK8990650.1"/>
    </source>
</evidence>
<evidence type="ECO:0000313" key="3">
    <source>
        <dbReference type="Proteomes" id="UP001642484"/>
    </source>
</evidence>
<reference evidence="2 3" key="1">
    <citation type="submission" date="2024-02" db="EMBL/GenBank/DDBJ databases">
        <authorList>
            <person name="Chen Y."/>
            <person name="Shah S."/>
            <person name="Dougan E. K."/>
            <person name="Thang M."/>
            <person name="Chan C."/>
        </authorList>
    </citation>
    <scope>NUCLEOTIDE SEQUENCE [LARGE SCALE GENOMIC DNA]</scope>
</reference>
<feature type="region of interest" description="Disordered" evidence="1">
    <location>
        <begin position="25"/>
        <end position="56"/>
    </location>
</feature>
<dbReference type="SUPFAM" id="SSF55961">
    <property type="entry name" value="Bet v1-like"/>
    <property type="match status" value="1"/>
</dbReference>